<sequence>MSVPEQPPAARVVFAGVDWAENNHVGCLIDADGEVIERVTITHDKAGVGRLIATLQQYRLAGVGIERGDGPLVTALQAAGMTVLVIAPSQVKALRSRYGSAGNKDDRFDAFVLADVVRTDRRRLTPLIPDRADTRTLRALVRARKDLVGHRIAVANQLRAHLLTVLPGVVGLFAELDAPVSRAFLADFGTQDAVDALTEDELAAWLRGRRYTRKPAAVLRQRLRDAVPGVTGPAGQALAGITRAYLAALDAVMVQINALEQQIETALRAHPDAVIFTSLPRAGTVRAARLLAEIGDCRARFPTAAALAGLAGVTPSTRQSGHTRIVAFRWAVDKQLRDAVCDFAGDSRRDNPWANHLYQQARARGKNHHHAVRILARAWLAIIYRCWTNHTPYQPARHHALQTLLQQDPQPAG</sequence>
<organism evidence="3 4">
    <name type="scientific">Actinoplanes auranticolor</name>
    <dbReference type="NCBI Taxonomy" id="47988"/>
    <lineage>
        <taxon>Bacteria</taxon>
        <taxon>Bacillati</taxon>
        <taxon>Actinomycetota</taxon>
        <taxon>Actinomycetes</taxon>
        <taxon>Micromonosporales</taxon>
        <taxon>Micromonosporaceae</taxon>
        <taxon>Actinoplanes</taxon>
    </lineage>
</organism>
<dbReference type="GO" id="GO:0006313">
    <property type="term" value="P:DNA transposition"/>
    <property type="evidence" value="ECO:0007669"/>
    <property type="project" value="InterPro"/>
</dbReference>
<accession>A0A919SLI2</accession>
<keyword evidence="4" id="KW-1185">Reference proteome</keyword>
<dbReference type="PANTHER" id="PTHR33055">
    <property type="entry name" value="TRANSPOSASE FOR INSERTION SEQUENCE ELEMENT IS1111A"/>
    <property type="match status" value="1"/>
</dbReference>
<dbReference type="GO" id="GO:0004803">
    <property type="term" value="F:transposase activity"/>
    <property type="evidence" value="ECO:0007669"/>
    <property type="project" value="InterPro"/>
</dbReference>
<feature type="domain" description="Transposase IS110-like N-terminal" evidence="1">
    <location>
        <begin position="15"/>
        <end position="167"/>
    </location>
</feature>
<comment type="caution">
    <text evidence="3">The sequence shown here is derived from an EMBL/GenBank/DDBJ whole genome shotgun (WGS) entry which is preliminary data.</text>
</comment>
<dbReference type="GO" id="GO:0003677">
    <property type="term" value="F:DNA binding"/>
    <property type="evidence" value="ECO:0007669"/>
    <property type="project" value="InterPro"/>
</dbReference>
<dbReference type="InterPro" id="IPR002525">
    <property type="entry name" value="Transp_IS110-like_N"/>
</dbReference>
<protein>
    <submittedName>
        <fullName evidence="3">IS110 family transposase</fullName>
    </submittedName>
</protein>
<feature type="domain" description="Transposase IS116/IS110/IS902 C-terminal" evidence="2">
    <location>
        <begin position="275"/>
        <end position="359"/>
    </location>
</feature>
<evidence type="ECO:0000259" key="2">
    <source>
        <dbReference type="Pfam" id="PF02371"/>
    </source>
</evidence>
<dbReference type="InterPro" id="IPR003346">
    <property type="entry name" value="Transposase_20"/>
</dbReference>
<name>A0A919SLI2_9ACTN</name>
<gene>
    <name evidence="3" type="ORF">Aau02nite_54520</name>
</gene>
<dbReference type="Proteomes" id="UP000681340">
    <property type="component" value="Unassembled WGS sequence"/>
</dbReference>
<proteinExistence type="predicted"/>
<evidence type="ECO:0000313" key="4">
    <source>
        <dbReference type="Proteomes" id="UP000681340"/>
    </source>
</evidence>
<evidence type="ECO:0000259" key="1">
    <source>
        <dbReference type="Pfam" id="PF01548"/>
    </source>
</evidence>
<dbReference type="Pfam" id="PF02371">
    <property type="entry name" value="Transposase_20"/>
    <property type="match status" value="1"/>
</dbReference>
<dbReference type="PANTHER" id="PTHR33055:SF3">
    <property type="entry name" value="PUTATIVE TRANSPOSASE FOR IS117-RELATED"/>
    <property type="match status" value="1"/>
</dbReference>
<dbReference type="InterPro" id="IPR047650">
    <property type="entry name" value="Transpos_IS110"/>
</dbReference>
<dbReference type="AlphaFoldDB" id="A0A919SLI2"/>
<dbReference type="RefSeq" id="WP_212991381.1">
    <property type="nucleotide sequence ID" value="NZ_BAABEA010000049.1"/>
</dbReference>
<dbReference type="Pfam" id="PF01548">
    <property type="entry name" value="DEDD_Tnp_IS110"/>
    <property type="match status" value="1"/>
</dbReference>
<dbReference type="EMBL" id="BOQL01000043">
    <property type="protein sequence ID" value="GIM73148.1"/>
    <property type="molecule type" value="Genomic_DNA"/>
</dbReference>
<evidence type="ECO:0000313" key="3">
    <source>
        <dbReference type="EMBL" id="GIM73148.1"/>
    </source>
</evidence>
<reference evidence="3" key="1">
    <citation type="submission" date="2021-03" db="EMBL/GenBank/DDBJ databases">
        <title>Whole genome shotgun sequence of Actinoplanes auranticolor NBRC 12245.</title>
        <authorList>
            <person name="Komaki H."/>
            <person name="Tamura T."/>
        </authorList>
    </citation>
    <scope>NUCLEOTIDE SEQUENCE</scope>
    <source>
        <strain evidence="3">NBRC 12245</strain>
    </source>
</reference>
<dbReference type="NCBIfam" id="NF033542">
    <property type="entry name" value="transpos_IS110"/>
    <property type="match status" value="1"/>
</dbReference>